<feature type="chain" id="PRO_5020534807" evidence="10">
    <location>
        <begin position="39"/>
        <end position="729"/>
    </location>
</feature>
<evidence type="ECO:0000259" key="12">
    <source>
        <dbReference type="Pfam" id="PF07715"/>
    </source>
</evidence>
<evidence type="ECO:0000256" key="3">
    <source>
        <dbReference type="ARBA" id="ARBA00022452"/>
    </source>
</evidence>
<dbReference type="Proteomes" id="UP000295493">
    <property type="component" value="Unassembled WGS sequence"/>
</dbReference>
<dbReference type="Pfam" id="PF07715">
    <property type="entry name" value="Plug"/>
    <property type="match status" value="1"/>
</dbReference>
<reference evidence="13 14" key="1">
    <citation type="submission" date="2019-03" db="EMBL/GenBank/DDBJ databases">
        <title>Genomic Encyclopedia of Type Strains, Phase IV (KMG-IV): sequencing the most valuable type-strain genomes for metagenomic binning, comparative biology and taxonomic classification.</title>
        <authorList>
            <person name="Goeker M."/>
        </authorList>
    </citation>
    <scope>NUCLEOTIDE SEQUENCE [LARGE SCALE GENOMIC DNA]</scope>
    <source>
        <strain evidence="13 14">DSM 25059</strain>
    </source>
</reference>
<dbReference type="PANTHER" id="PTHR30069">
    <property type="entry name" value="TONB-DEPENDENT OUTER MEMBRANE RECEPTOR"/>
    <property type="match status" value="1"/>
</dbReference>
<dbReference type="InterPro" id="IPR012910">
    <property type="entry name" value="Plug_dom"/>
</dbReference>
<protein>
    <submittedName>
        <fullName evidence="13">Iron complex outermembrane receptor protein</fullName>
    </submittedName>
</protein>
<gene>
    <name evidence="13" type="ORF">EV664_108130</name>
</gene>
<evidence type="ECO:0000256" key="4">
    <source>
        <dbReference type="ARBA" id="ARBA00022692"/>
    </source>
</evidence>
<dbReference type="GO" id="GO:0015344">
    <property type="term" value="F:siderophore uptake transmembrane transporter activity"/>
    <property type="evidence" value="ECO:0007669"/>
    <property type="project" value="TreeGrafter"/>
</dbReference>
<sequence>MTSISLMTSRFSGRINARHSLSLIGARLIALSAPYAHAQQATALPDMDVGSDALPPAVPPTDATITRDTLKQAASRSSDTADILTRLPGVSAFGAGGFSSLPVIRGLDNGRVGILVDGVKIDDACPNNMNPPLSYADPQTIEAITVITGVSPVSMGGDTIGGAILIDTGDPRFAKQDETILTGSLSGFYRSNGDGFGGAAQVTAANDKFNLTYAGSYTQSDNYDGGGKDGVVRSTEYAKTDHSLALAAQTGIGLFQVKGGTQRSPYEGFPNQRMDMTDNKSWFLNGRWQNWFAWGDVDLRVHYRDTDHRMNFLADKGGTEDGGMPMNTEVHSAGYTLKVSLPVSQRDTVRFGSELHHEWLNDYWPPVAGSMMMGPNEFVNVNAAHRDRLGTYAEWEANWTGDLTTTLGIRNDQVWMNTGDVQPYGNSMMQMADIQAAAAFNAADHSAHDSNWSGSALIHYQAAKGIALDLGYAHKVRSPNIYERYTWGRGAMASTMIGWFGDGNGYVGNLNLKPERADTVSGAVTFSGAGDTPWTLRIAPYLTHVADYIDVVKLGDLTDMMGMPNGFVQLQFANREARFYGVDVSGDATLWTDADGGSARIGLTASWLHGQNLTDDDPLYHQMPFNAGLHFDYTAPRWDAHAELHAVTDKDRVDPTRNEPRTNAYALVNLGAGYTLKGVRLGVDISNLFDTAYAPLLGGQSLGDFVATGVLRPVPGRGRSFNLSLGTKF</sequence>
<dbReference type="InterPro" id="IPR000531">
    <property type="entry name" value="Beta-barrel_TonB"/>
</dbReference>
<evidence type="ECO:0000256" key="5">
    <source>
        <dbReference type="ARBA" id="ARBA00023077"/>
    </source>
</evidence>
<accession>A0A4V3BSX3</accession>
<feature type="domain" description="TonB-dependent receptor-like beta-barrel" evidence="11">
    <location>
        <begin position="236"/>
        <end position="688"/>
    </location>
</feature>
<evidence type="ECO:0000259" key="11">
    <source>
        <dbReference type="Pfam" id="PF00593"/>
    </source>
</evidence>
<evidence type="ECO:0000256" key="8">
    <source>
        <dbReference type="PROSITE-ProRule" id="PRU01360"/>
    </source>
</evidence>
<evidence type="ECO:0000256" key="6">
    <source>
        <dbReference type="ARBA" id="ARBA00023136"/>
    </source>
</evidence>
<dbReference type="PROSITE" id="PS52016">
    <property type="entry name" value="TONB_DEPENDENT_REC_3"/>
    <property type="match status" value="1"/>
</dbReference>
<dbReference type="InterPro" id="IPR036942">
    <property type="entry name" value="Beta-barrel_TonB_sf"/>
</dbReference>
<dbReference type="PANTHER" id="PTHR30069:SF49">
    <property type="entry name" value="OUTER MEMBRANE PROTEIN C"/>
    <property type="match status" value="1"/>
</dbReference>
<dbReference type="InterPro" id="IPR039426">
    <property type="entry name" value="TonB-dep_rcpt-like"/>
</dbReference>
<organism evidence="13 14">
    <name type="scientific">Stakelama pacifica</name>
    <dbReference type="NCBI Taxonomy" id="517720"/>
    <lineage>
        <taxon>Bacteria</taxon>
        <taxon>Pseudomonadati</taxon>
        <taxon>Pseudomonadota</taxon>
        <taxon>Alphaproteobacteria</taxon>
        <taxon>Sphingomonadales</taxon>
        <taxon>Sphingomonadaceae</taxon>
        <taxon>Stakelama</taxon>
    </lineage>
</organism>
<comment type="caution">
    <text evidence="13">The sequence shown here is derived from an EMBL/GenBank/DDBJ whole genome shotgun (WGS) entry which is preliminary data.</text>
</comment>
<dbReference type="Gene3D" id="2.40.170.20">
    <property type="entry name" value="TonB-dependent receptor, beta-barrel domain"/>
    <property type="match status" value="1"/>
</dbReference>
<keyword evidence="13" id="KW-0675">Receptor</keyword>
<keyword evidence="4 8" id="KW-0812">Transmembrane</keyword>
<name>A0A4V3BSX3_9SPHN</name>
<feature type="domain" description="TonB-dependent receptor plug" evidence="12">
    <location>
        <begin position="63"/>
        <end position="163"/>
    </location>
</feature>
<dbReference type="Gene3D" id="2.170.130.10">
    <property type="entry name" value="TonB-dependent receptor, plug domain"/>
    <property type="match status" value="1"/>
</dbReference>
<proteinExistence type="inferred from homology"/>
<evidence type="ECO:0000256" key="9">
    <source>
        <dbReference type="RuleBase" id="RU003357"/>
    </source>
</evidence>
<evidence type="ECO:0000313" key="13">
    <source>
        <dbReference type="EMBL" id="TDN81188.1"/>
    </source>
</evidence>
<dbReference type="RefSeq" id="WP_244923132.1">
    <property type="nucleotide sequence ID" value="NZ_SNWD01000008.1"/>
</dbReference>
<dbReference type="SUPFAM" id="SSF56935">
    <property type="entry name" value="Porins"/>
    <property type="match status" value="1"/>
</dbReference>
<dbReference type="InterPro" id="IPR037066">
    <property type="entry name" value="Plug_dom_sf"/>
</dbReference>
<evidence type="ECO:0000256" key="2">
    <source>
        <dbReference type="ARBA" id="ARBA00022448"/>
    </source>
</evidence>
<feature type="signal peptide" evidence="10">
    <location>
        <begin position="1"/>
        <end position="38"/>
    </location>
</feature>
<keyword evidence="2 8" id="KW-0813">Transport</keyword>
<evidence type="ECO:0000256" key="1">
    <source>
        <dbReference type="ARBA" id="ARBA00004571"/>
    </source>
</evidence>
<evidence type="ECO:0000256" key="10">
    <source>
        <dbReference type="SAM" id="SignalP"/>
    </source>
</evidence>
<keyword evidence="3 8" id="KW-1134">Transmembrane beta strand</keyword>
<keyword evidence="6 8" id="KW-0472">Membrane</keyword>
<evidence type="ECO:0000256" key="7">
    <source>
        <dbReference type="ARBA" id="ARBA00023237"/>
    </source>
</evidence>
<keyword evidence="14" id="KW-1185">Reference proteome</keyword>
<dbReference type="EMBL" id="SNWD01000008">
    <property type="protein sequence ID" value="TDN81188.1"/>
    <property type="molecule type" value="Genomic_DNA"/>
</dbReference>
<dbReference type="GO" id="GO:0009279">
    <property type="term" value="C:cell outer membrane"/>
    <property type="evidence" value="ECO:0007669"/>
    <property type="project" value="UniProtKB-SubCell"/>
</dbReference>
<keyword evidence="7 8" id="KW-0998">Cell outer membrane</keyword>
<comment type="subcellular location">
    <subcellularLocation>
        <location evidence="1 8">Cell outer membrane</location>
        <topology evidence="1 8">Multi-pass membrane protein</topology>
    </subcellularLocation>
</comment>
<comment type="similarity">
    <text evidence="8 9">Belongs to the TonB-dependent receptor family.</text>
</comment>
<dbReference type="Pfam" id="PF00593">
    <property type="entry name" value="TonB_dep_Rec_b-barrel"/>
    <property type="match status" value="1"/>
</dbReference>
<dbReference type="GO" id="GO:0044718">
    <property type="term" value="P:siderophore transmembrane transport"/>
    <property type="evidence" value="ECO:0007669"/>
    <property type="project" value="TreeGrafter"/>
</dbReference>
<keyword evidence="5 9" id="KW-0798">TonB box</keyword>
<keyword evidence="10" id="KW-0732">Signal</keyword>
<dbReference type="AlphaFoldDB" id="A0A4V3BSX3"/>
<evidence type="ECO:0000313" key="14">
    <source>
        <dbReference type="Proteomes" id="UP000295493"/>
    </source>
</evidence>